<comment type="catalytic activity">
    <reaction evidence="1 10">
        <text>Transfers a segment of a (1-&gt;4)-alpha-D-glucan to a new position in an acceptor, which may be glucose or a (1-&gt;4)-alpha-D-glucan.</text>
        <dbReference type="EC" id="2.4.1.25"/>
    </reaction>
</comment>
<dbReference type="InterPro" id="IPR017853">
    <property type="entry name" value="GH"/>
</dbReference>
<evidence type="ECO:0000256" key="10">
    <source>
        <dbReference type="RuleBase" id="RU361207"/>
    </source>
</evidence>
<evidence type="ECO:0000256" key="8">
    <source>
        <dbReference type="ARBA" id="ARBA00031423"/>
    </source>
</evidence>
<keyword evidence="12" id="KW-1185">Reference proteome</keyword>
<dbReference type="GO" id="GO:0004134">
    <property type="term" value="F:4-alpha-glucanotransferase activity"/>
    <property type="evidence" value="ECO:0007669"/>
    <property type="project" value="UniProtKB-EC"/>
</dbReference>
<dbReference type="Proteomes" id="UP000578030">
    <property type="component" value="Unassembled WGS sequence"/>
</dbReference>
<evidence type="ECO:0000256" key="9">
    <source>
        <dbReference type="ARBA" id="ARBA00031501"/>
    </source>
</evidence>
<evidence type="ECO:0000256" key="5">
    <source>
        <dbReference type="ARBA" id="ARBA00022676"/>
    </source>
</evidence>
<protein>
    <recommendedName>
        <fullName evidence="4 10">4-alpha-glucanotransferase</fullName>
        <ecNumber evidence="3 10">2.4.1.25</ecNumber>
    </recommendedName>
    <alternativeName>
        <fullName evidence="8 10">Amylomaltase</fullName>
    </alternativeName>
    <alternativeName>
        <fullName evidence="9 10">Disproportionating enzyme</fullName>
    </alternativeName>
</protein>
<dbReference type="RefSeq" id="WP_182957136.1">
    <property type="nucleotide sequence ID" value="NZ_JABEQM010000005.1"/>
</dbReference>
<name>A0A7W4K6W6_9PROT</name>
<dbReference type="InterPro" id="IPR003385">
    <property type="entry name" value="Glyco_hydro_77"/>
</dbReference>
<evidence type="ECO:0000256" key="6">
    <source>
        <dbReference type="ARBA" id="ARBA00022679"/>
    </source>
</evidence>
<dbReference type="SUPFAM" id="SSF51445">
    <property type="entry name" value="(Trans)glycosidases"/>
    <property type="match status" value="1"/>
</dbReference>
<keyword evidence="7 10" id="KW-0119">Carbohydrate metabolism</keyword>
<evidence type="ECO:0000313" key="12">
    <source>
        <dbReference type="Proteomes" id="UP000578030"/>
    </source>
</evidence>
<gene>
    <name evidence="11" type="primary">malQ</name>
    <name evidence="11" type="ORF">HLH28_07850</name>
</gene>
<dbReference type="Pfam" id="PF02446">
    <property type="entry name" value="Glyco_hydro_77"/>
    <property type="match status" value="1"/>
</dbReference>
<dbReference type="EC" id="2.4.1.25" evidence="3 10"/>
<evidence type="ECO:0000256" key="2">
    <source>
        <dbReference type="ARBA" id="ARBA00005684"/>
    </source>
</evidence>
<dbReference type="GO" id="GO:0005975">
    <property type="term" value="P:carbohydrate metabolic process"/>
    <property type="evidence" value="ECO:0007669"/>
    <property type="project" value="InterPro"/>
</dbReference>
<sequence>MTDQSLHARARQAGLATSWRGTDGKMHRVGADSLRSLLRVLEGGREVPPAGAILPTLMVGQAGVPTRLPACPIAVTADGMVPFRLVSEEGEILSGRAALSDDGRVVVPAIGRIGYYTLEIGNGQTTLAVAPPSCRTVRERAGNGKGRTWGIAAQIYGLRAPGDGGIGHFGALADLARQAADAGADALAISPVHAMFAARPDQYSPYSPSSRLFLNSLLADAGCWFQPHDIAQSMRRHGIPEAALKQLEDAALIDWPRAASLRLQILRGLYDDHVRALPPAEMTAFIQAQGQPLYQHAVFEALHAQQLRRGPRGGNWRIWPTALRSPDNPEVARFAGERRHEVGFHLFLQWLAARSLGQAGRTAQEAGMKIGLIADLAVGTDPAGSQCWMRQDEFLIGASVGAPPDPLGPIGQNWGLTTFSPGGMCAHGYRAFIETLRATLARQGGVRIDHVMGLERLWIIPEGGAPTDGAYLSFPRQDLMRLVALESCRHDAIVIGEDLGTVSPDYRRHAERRAIMGMNVLWFQRDPAGGFLPAAGWDRNAAAMTSTHDLPTVSGWWLGTDIGWRRTLRQLPRSTRVEDLLAARDRDRAALWGVLHTGTEPGPMPPITEEGARIVADAAARFIGTTPSPLAILPLEDVLGLIEQPNLPGTVTGHPNWQRRYPGGQDLALLSRPEATRRLRLLRDGRVIA</sequence>
<dbReference type="Gene3D" id="3.20.20.80">
    <property type="entry name" value="Glycosidases"/>
    <property type="match status" value="1"/>
</dbReference>
<dbReference type="AlphaFoldDB" id="A0A7W4K6W6"/>
<dbReference type="EMBL" id="JABEQM010000005">
    <property type="protein sequence ID" value="MBB2201493.1"/>
    <property type="molecule type" value="Genomic_DNA"/>
</dbReference>
<evidence type="ECO:0000256" key="7">
    <source>
        <dbReference type="ARBA" id="ARBA00023277"/>
    </source>
</evidence>
<reference evidence="11 12" key="1">
    <citation type="submission" date="2020-04" db="EMBL/GenBank/DDBJ databases">
        <title>Description of novel Gluconacetobacter.</title>
        <authorList>
            <person name="Sombolestani A."/>
        </authorList>
    </citation>
    <scope>NUCLEOTIDE SEQUENCE [LARGE SCALE GENOMIC DNA]</scope>
    <source>
        <strain evidence="11 12">LMG 27802</strain>
    </source>
</reference>
<dbReference type="PANTHER" id="PTHR32438">
    <property type="entry name" value="4-ALPHA-GLUCANOTRANSFERASE DPE1, CHLOROPLASTIC/AMYLOPLASTIC"/>
    <property type="match status" value="1"/>
</dbReference>
<comment type="caution">
    <text evidence="11">The sequence shown here is derived from an EMBL/GenBank/DDBJ whole genome shotgun (WGS) entry which is preliminary data.</text>
</comment>
<evidence type="ECO:0000256" key="3">
    <source>
        <dbReference type="ARBA" id="ARBA00012560"/>
    </source>
</evidence>
<organism evidence="11 12">
    <name type="scientific">Gluconacetobacter tumulisoli</name>
    <dbReference type="NCBI Taxonomy" id="1286189"/>
    <lineage>
        <taxon>Bacteria</taxon>
        <taxon>Pseudomonadati</taxon>
        <taxon>Pseudomonadota</taxon>
        <taxon>Alphaproteobacteria</taxon>
        <taxon>Acetobacterales</taxon>
        <taxon>Acetobacteraceae</taxon>
        <taxon>Gluconacetobacter</taxon>
    </lineage>
</organism>
<dbReference type="PANTHER" id="PTHR32438:SF5">
    <property type="entry name" value="4-ALPHA-GLUCANOTRANSFERASE DPE1, CHLOROPLASTIC_AMYLOPLASTIC"/>
    <property type="match status" value="1"/>
</dbReference>
<evidence type="ECO:0000313" key="11">
    <source>
        <dbReference type="EMBL" id="MBB2201493.1"/>
    </source>
</evidence>
<dbReference type="NCBIfam" id="TIGR00217">
    <property type="entry name" value="malQ"/>
    <property type="match status" value="1"/>
</dbReference>
<keyword evidence="5 10" id="KW-0328">Glycosyltransferase</keyword>
<accession>A0A7W4K6W6</accession>
<evidence type="ECO:0000256" key="4">
    <source>
        <dbReference type="ARBA" id="ARBA00020295"/>
    </source>
</evidence>
<proteinExistence type="inferred from homology"/>
<comment type="similarity">
    <text evidence="2 10">Belongs to the disproportionating enzyme family.</text>
</comment>
<keyword evidence="6 10" id="KW-0808">Transferase</keyword>
<evidence type="ECO:0000256" key="1">
    <source>
        <dbReference type="ARBA" id="ARBA00000439"/>
    </source>
</evidence>